<dbReference type="Proteomes" id="UP001501771">
    <property type="component" value="Unassembled WGS sequence"/>
</dbReference>
<feature type="region of interest" description="Disordered" evidence="1">
    <location>
        <begin position="1"/>
        <end position="29"/>
    </location>
</feature>
<dbReference type="SUPFAM" id="SSF56112">
    <property type="entry name" value="Protein kinase-like (PK-like)"/>
    <property type="match status" value="1"/>
</dbReference>
<organism evidence="3 4">
    <name type="scientific">Nocardioides koreensis</name>
    <dbReference type="NCBI Taxonomy" id="433651"/>
    <lineage>
        <taxon>Bacteria</taxon>
        <taxon>Bacillati</taxon>
        <taxon>Actinomycetota</taxon>
        <taxon>Actinomycetes</taxon>
        <taxon>Propionibacteriales</taxon>
        <taxon>Nocardioidaceae</taxon>
        <taxon>Nocardioides</taxon>
    </lineage>
</organism>
<evidence type="ECO:0000259" key="2">
    <source>
        <dbReference type="Pfam" id="PF01636"/>
    </source>
</evidence>
<proteinExistence type="predicted"/>
<comment type="caution">
    <text evidence="3">The sequence shown here is derived from an EMBL/GenBank/DDBJ whole genome shotgun (WGS) entry which is preliminary data.</text>
</comment>
<protein>
    <submittedName>
        <fullName evidence="3">Aminoglycoside phosphotransferase family protein</fullName>
    </submittedName>
</protein>
<feature type="compositionally biased region" description="Basic and acidic residues" evidence="1">
    <location>
        <begin position="1"/>
        <end position="16"/>
    </location>
</feature>
<name>A0ABN3A601_9ACTN</name>
<dbReference type="EMBL" id="BAAAQR010000016">
    <property type="protein sequence ID" value="GAA2154732.1"/>
    <property type="molecule type" value="Genomic_DNA"/>
</dbReference>
<dbReference type="Pfam" id="PF01636">
    <property type="entry name" value="APH"/>
    <property type="match status" value="1"/>
</dbReference>
<keyword evidence="4" id="KW-1185">Reference proteome</keyword>
<evidence type="ECO:0000256" key="1">
    <source>
        <dbReference type="SAM" id="MobiDB-lite"/>
    </source>
</evidence>
<reference evidence="3 4" key="1">
    <citation type="journal article" date="2019" name="Int. J. Syst. Evol. Microbiol.">
        <title>The Global Catalogue of Microorganisms (GCM) 10K type strain sequencing project: providing services to taxonomists for standard genome sequencing and annotation.</title>
        <authorList>
            <consortium name="The Broad Institute Genomics Platform"/>
            <consortium name="The Broad Institute Genome Sequencing Center for Infectious Disease"/>
            <person name="Wu L."/>
            <person name="Ma J."/>
        </authorList>
    </citation>
    <scope>NUCLEOTIDE SEQUENCE [LARGE SCALE GENOMIC DNA]</scope>
    <source>
        <strain evidence="3 4">JCM 16022</strain>
    </source>
</reference>
<dbReference type="Gene3D" id="3.90.1200.10">
    <property type="match status" value="1"/>
</dbReference>
<accession>A0ABN3A601</accession>
<sequence length="290" mass="31772">MSHMDTEPGEQARPRIEQPGADSEAMPSTADAVAASIACGRAVGLTVERPEVIAEGYSVRVRLHPEPVVTRVVTLGRALRGTPRAWLEREVAVARFLAASEVGVTAPWRDAGPHHVAGIDVSLWQWVEQDQSTVTDADFGRSLGRLHAALATYPDDLPLLAGPLADIAAAMSRSDDQFLHRAVAVLVPLAEGWPRRPLHGDAHTGNVLMTADGPRWTDFEDVCVGPVEWDLASLTVTEEALSAYPGRLDIVRLEECRDLRRLQILAQLLVGDFDEPALEEEIRTRLRRRL</sequence>
<evidence type="ECO:0000313" key="3">
    <source>
        <dbReference type="EMBL" id="GAA2154732.1"/>
    </source>
</evidence>
<gene>
    <name evidence="3" type="ORF">GCM10009844_40890</name>
</gene>
<evidence type="ECO:0000313" key="4">
    <source>
        <dbReference type="Proteomes" id="UP001501771"/>
    </source>
</evidence>
<feature type="domain" description="Aminoglycoside phosphotransferase" evidence="2">
    <location>
        <begin position="53"/>
        <end position="236"/>
    </location>
</feature>
<dbReference type="InterPro" id="IPR002575">
    <property type="entry name" value="Aminoglycoside_PTrfase"/>
</dbReference>
<dbReference type="InterPro" id="IPR011009">
    <property type="entry name" value="Kinase-like_dom_sf"/>
</dbReference>